<proteinExistence type="predicted"/>
<organism evidence="1 2">
    <name type="scientific">Thiohalocapsa marina</name>
    <dbReference type="NCBI Taxonomy" id="424902"/>
    <lineage>
        <taxon>Bacteria</taxon>
        <taxon>Pseudomonadati</taxon>
        <taxon>Pseudomonadota</taxon>
        <taxon>Gammaproteobacteria</taxon>
        <taxon>Chromatiales</taxon>
        <taxon>Chromatiaceae</taxon>
        <taxon>Thiohalocapsa</taxon>
    </lineage>
</organism>
<dbReference type="SUPFAM" id="SSF53756">
    <property type="entry name" value="UDP-Glycosyltransferase/glycogen phosphorylase"/>
    <property type="match status" value="1"/>
</dbReference>
<dbReference type="Proteomes" id="UP000322981">
    <property type="component" value="Unassembled WGS sequence"/>
</dbReference>
<evidence type="ECO:0000313" key="2">
    <source>
        <dbReference type="Proteomes" id="UP000322981"/>
    </source>
</evidence>
<sequence length="104" mass="11089">MSATAWPPSLHSIGSKALGGAEPWVQRFAGALSERGAPAAVAVRAGGALAQLDLGGLPVHALPFRSVRDLWSRRAVRRAFQQTQPDIVQTYMDRATRLTRLAAG</sequence>
<dbReference type="GO" id="GO:0016740">
    <property type="term" value="F:transferase activity"/>
    <property type="evidence" value="ECO:0007669"/>
    <property type="project" value="UniProtKB-KW"/>
</dbReference>
<comment type="caution">
    <text evidence="1">The sequence shown here is derived from an EMBL/GenBank/DDBJ whole genome shotgun (WGS) entry which is preliminary data.</text>
</comment>
<dbReference type="AlphaFoldDB" id="A0A5M8FKX7"/>
<dbReference type="EMBL" id="VWXX01000017">
    <property type="protein sequence ID" value="KAA6184640.1"/>
    <property type="molecule type" value="Genomic_DNA"/>
</dbReference>
<protein>
    <submittedName>
        <fullName evidence="1">Glycosyltransferase</fullName>
    </submittedName>
</protein>
<gene>
    <name evidence="1" type="ORF">F2Q65_11760</name>
</gene>
<dbReference type="OrthoDB" id="9795746at2"/>
<accession>A0A5M8FKX7</accession>
<keyword evidence="1" id="KW-0808">Transferase</keyword>
<evidence type="ECO:0000313" key="1">
    <source>
        <dbReference type="EMBL" id="KAA6184640.1"/>
    </source>
</evidence>
<name>A0A5M8FKX7_9GAMM</name>
<dbReference type="RefSeq" id="WP_150093597.1">
    <property type="nucleotide sequence ID" value="NZ_JBFUOH010000035.1"/>
</dbReference>
<dbReference type="Gene3D" id="3.40.50.2000">
    <property type="entry name" value="Glycogen Phosphorylase B"/>
    <property type="match status" value="1"/>
</dbReference>
<reference evidence="1 2" key="1">
    <citation type="submission" date="2019-09" db="EMBL/GenBank/DDBJ databases">
        <title>Whole-genome sequence of the purple sulfur bacterium Thiohalocapsa marina DSM 19078.</title>
        <authorList>
            <person name="Kyndt J.A."/>
            <person name="Meyer T.E."/>
        </authorList>
    </citation>
    <scope>NUCLEOTIDE SEQUENCE [LARGE SCALE GENOMIC DNA]</scope>
    <source>
        <strain evidence="1 2">DSM 19078</strain>
    </source>
</reference>
<keyword evidence="2" id="KW-1185">Reference proteome</keyword>